<proteinExistence type="predicted"/>
<comment type="caution">
    <text evidence="2">The sequence shown here is derived from an EMBL/GenBank/DDBJ whole genome shotgun (WGS) entry which is preliminary data.</text>
</comment>
<keyword evidence="1" id="KW-0812">Transmembrane</keyword>
<keyword evidence="3" id="KW-1185">Reference proteome</keyword>
<dbReference type="OrthoDB" id="5186368at2"/>
<feature type="transmembrane region" description="Helical" evidence="1">
    <location>
        <begin position="28"/>
        <end position="48"/>
    </location>
</feature>
<dbReference type="RefSeq" id="WP_136537096.1">
    <property type="nucleotide sequence ID" value="NZ_STGY01000079.1"/>
</dbReference>
<dbReference type="Proteomes" id="UP000308760">
    <property type="component" value="Unassembled WGS sequence"/>
</dbReference>
<evidence type="ECO:0000313" key="2">
    <source>
        <dbReference type="EMBL" id="THV34610.1"/>
    </source>
</evidence>
<sequence>MYDDDRPRRYDSGDEPAPSPLSGLNWKHWTAIVVVIALCCGGVILANTDFNDPTDTIKSHYTREATLDEGGGTAYTSASSPATVASEIADDADPREERSDNGTYYLQYSKHIVAVSPNGTSGGSKILLHDYKSGYNHYSGVFLLWGWPSSPPGPFRGGGPGSGK</sequence>
<gene>
    <name evidence="2" type="ORF">FAB82_23995</name>
</gene>
<keyword evidence="1" id="KW-0472">Membrane</keyword>
<reference evidence="3" key="1">
    <citation type="submission" date="2019-04" db="EMBL/GenBank/DDBJ databases">
        <title>Nocardioides xinjiangensis sp. nov.</title>
        <authorList>
            <person name="Liu S."/>
        </authorList>
    </citation>
    <scope>NUCLEOTIDE SEQUENCE [LARGE SCALE GENOMIC DNA]</scope>
    <source>
        <strain evidence="3">18</strain>
    </source>
</reference>
<name>A0A4S8PT81_9ACTN</name>
<keyword evidence="1" id="KW-1133">Transmembrane helix</keyword>
<reference evidence="2 3" key="2">
    <citation type="submission" date="2019-05" db="EMBL/GenBank/DDBJ databases">
        <title>Glycomyces buryatensis sp. nov.</title>
        <authorList>
            <person name="Nikitina E."/>
        </authorList>
    </citation>
    <scope>NUCLEOTIDE SEQUENCE [LARGE SCALE GENOMIC DNA]</scope>
    <source>
        <strain evidence="2 3">18</strain>
    </source>
</reference>
<dbReference type="EMBL" id="STGY01000079">
    <property type="protein sequence ID" value="THV34610.1"/>
    <property type="molecule type" value="Genomic_DNA"/>
</dbReference>
<dbReference type="AlphaFoldDB" id="A0A4S8PT81"/>
<evidence type="ECO:0000313" key="3">
    <source>
        <dbReference type="Proteomes" id="UP000308760"/>
    </source>
</evidence>
<dbReference type="InterPro" id="IPR025341">
    <property type="entry name" value="DUF4247"/>
</dbReference>
<evidence type="ECO:0000256" key="1">
    <source>
        <dbReference type="SAM" id="Phobius"/>
    </source>
</evidence>
<organism evidence="2 3">
    <name type="scientific">Glycomyces buryatensis</name>
    <dbReference type="NCBI Taxonomy" id="2570927"/>
    <lineage>
        <taxon>Bacteria</taxon>
        <taxon>Bacillati</taxon>
        <taxon>Actinomycetota</taxon>
        <taxon>Actinomycetes</taxon>
        <taxon>Glycomycetales</taxon>
        <taxon>Glycomycetaceae</taxon>
        <taxon>Glycomyces</taxon>
    </lineage>
</organism>
<dbReference type="Pfam" id="PF14042">
    <property type="entry name" value="DUF4247"/>
    <property type="match status" value="1"/>
</dbReference>
<accession>A0A4S8PT81</accession>
<protein>
    <submittedName>
        <fullName evidence="2">DUF4247 domain-containing protein</fullName>
    </submittedName>
</protein>